<evidence type="ECO:0000256" key="25">
    <source>
        <dbReference type="ARBA" id="ARBA00047903"/>
    </source>
</evidence>
<dbReference type="Gene3D" id="3.40.50.720">
    <property type="entry name" value="NAD(P)-binding Rossmann-like Domain"/>
    <property type="match status" value="1"/>
</dbReference>
<dbReference type="InterPro" id="IPR020843">
    <property type="entry name" value="ER"/>
</dbReference>
<dbReference type="AlphaFoldDB" id="A0AAD7YVI8"/>
<comment type="catalytic activity">
    <reaction evidence="25">
        <text>dodecanal + NADP(+) = (2E)-dodecenal + NADPH + H(+)</text>
        <dbReference type="Rhea" id="RHEA:50784"/>
        <dbReference type="ChEBI" id="CHEBI:15378"/>
        <dbReference type="ChEBI" id="CHEBI:27836"/>
        <dbReference type="ChEBI" id="CHEBI:57783"/>
        <dbReference type="ChEBI" id="CHEBI:58349"/>
        <dbReference type="ChEBI" id="CHEBI:133741"/>
    </reaction>
    <physiologicalReaction direction="right-to-left" evidence="25">
        <dbReference type="Rhea" id="RHEA:50786"/>
    </physiologicalReaction>
</comment>
<feature type="domain" description="Enoyl reductase (ER)" evidence="35">
    <location>
        <begin position="15"/>
        <end position="341"/>
    </location>
</feature>
<evidence type="ECO:0000313" key="37">
    <source>
        <dbReference type="Proteomes" id="UP001231518"/>
    </source>
</evidence>
<evidence type="ECO:0000256" key="1">
    <source>
        <dbReference type="ARBA" id="ARBA00004496"/>
    </source>
</evidence>
<keyword evidence="8" id="KW-0644">Prostaglandin metabolism</keyword>
<evidence type="ECO:0000256" key="28">
    <source>
        <dbReference type="ARBA" id="ARBA00048387"/>
    </source>
</evidence>
<evidence type="ECO:0000313" key="36">
    <source>
        <dbReference type="EMBL" id="KAJ8729946.1"/>
    </source>
</evidence>
<evidence type="ECO:0000256" key="21">
    <source>
        <dbReference type="ARBA" id="ARBA00047617"/>
    </source>
</evidence>
<dbReference type="SUPFAM" id="SSF51735">
    <property type="entry name" value="NAD(P)-binding Rossmann-fold domains"/>
    <property type="match status" value="1"/>
</dbReference>
<dbReference type="Pfam" id="PF00107">
    <property type="entry name" value="ADH_zinc_N"/>
    <property type="match status" value="1"/>
</dbReference>
<organism evidence="36 37">
    <name type="scientific">Mythimna separata</name>
    <name type="common">Oriental armyworm</name>
    <name type="synonym">Pseudaletia separata</name>
    <dbReference type="NCBI Taxonomy" id="271217"/>
    <lineage>
        <taxon>Eukaryota</taxon>
        <taxon>Metazoa</taxon>
        <taxon>Ecdysozoa</taxon>
        <taxon>Arthropoda</taxon>
        <taxon>Hexapoda</taxon>
        <taxon>Insecta</taxon>
        <taxon>Pterygota</taxon>
        <taxon>Neoptera</taxon>
        <taxon>Endopterygota</taxon>
        <taxon>Lepidoptera</taxon>
        <taxon>Glossata</taxon>
        <taxon>Ditrysia</taxon>
        <taxon>Noctuoidea</taxon>
        <taxon>Noctuidae</taxon>
        <taxon>Noctuinae</taxon>
        <taxon>Hadenini</taxon>
        <taxon>Mythimna</taxon>
    </lineage>
</organism>
<keyword evidence="10" id="KW-0276">Fatty acid metabolism</keyword>
<comment type="subcellular location">
    <subcellularLocation>
        <location evidence="1">Cytoplasm</location>
    </subcellularLocation>
</comment>
<dbReference type="GO" id="GO:0006693">
    <property type="term" value="P:prostaglandin metabolic process"/>
    <property type="evidence" value="ECO:0007669"/>
    <property type="project" value="UniProtKB-KW"/>
</dbReference>
<evidence type="ECO:0000256" key="22">
    <source>
        <dbReference type="ARBA" id="ARBA00047742"/>
    </source>
</evidence>
<dbReference type="PANTHER" id="PTHR43205:SF7">
    <property type="entry name" value="PROSTAGLANDIN REDUCTASE 1"/>
    <property type="match status" value="1"/>
</dbReference>
<evidence type="ECO:0000256" key="17">
    <source>
        <dbReference type="ARBA" id="ARBA00032255"/>
    </source>
</evidence>
<evidence type="ECO:0000256" key="12">
    <source>
        <dbReference type="ARBA" id="ARBA00022990"/>
    </source>
</evidence>
<comment type="catalytic activity">
    <reaction evidence="32">
        <text>13,14-dihydro-15-oxo-prostaglandin E1 + NADP(+) = 15-oxoprostaglandin E1 + NADPH + H(+)</text>
        <dbReference type="Rhea" id="RHEA:50584"/>
        <dbReference type="ChEBI" id="CHEBI:15378"/>
        <dbReference type="ChEBI" id="CHEBI:57401"/>
        <dbReference type="ChEBI" id="CHEBI:57783"/>
        <dbReference type="ChEBI" id="CHEBI:58349"/>
        <dbReference type="ChEBI" id="CHEBI:133408"/>
    </reaction>
    <physiologicalReaction direction="right-to-left" evidence="32">
        <dbReference type="Rhea" id="RHEA:50586"/>
    </physiologicalReaction>
</comment>
<dbReference type="CDD" id="cd08294">
    <property type="entry name" value="leukotriene_B4_DH_like"/>
    <property type="match status" value="1"/>
</dbReference>
<comment type="catalytic activity">
    <reaction evidence="30">
        <text>6-trans-leukotriene B4 + NADP(+) = 12-oxo-(5S)-hydroxy-(6E,8E,10E,14Z)-eicosatetraenoate + NADPH + H(+)</text>
        <dbReference type="Rhea" id="RHEA:51204"/>
        <dbReference type="ChEBI" id="CHEBI:15378"/>
        <dbReference type="ChEBI" id="CHEBI:57783"/>
        <dbReference type="ChEBI" id="CHEBI:58349"/>
        <dbReference type="ChEBI" id="CHEBI:90723"/>
        <dbReference type="ChEBI" id="CHEBI:133974"/>
    </reaction>
    <physiologicalReaction direction="left-to-right" evidence="30">
        <dbReference type="Rhea" id="RHEA:51205"/>
    </physiologicalReaction>
</comment>
<comment type="catalytic activity">
    <reaction evidence="23">
        <text>leukotriene B4 + NADP(+) = 12-oxo-leukotriene B4 + NADPH + H(+)</text>
        <dbReference type="Rhea" id="RHEA:50608"/>
        <dbReference type="ChEBI" id="CHEBI:15378"/>
        <dbReference type="ChEBI" id="CHEBI:57461"/>
        <dbReference type="ChEBI" id="CHEBI:57783"/>
        <dbReference type="ChEBI" id="CHEBI:58349"/>
        <dbReference type="ChEBI" id="CHEBI:133309"/>
    </reaction>
    <physiologicalReaction direction="left-to-right" evidence="23">
        <dbReference type="Rhea" id="RHEA:50609"/>
    </physiologicalReaction>
</comment>
<dbReference type="InterPro" id="IPR041694">
    <property type="entry name" value="ADH_N_2"/>
</dbReference>
<evidence type="ECO:0000256" key="27">
    <source>
        <dbReference type="ARBA" id="ARBA00048290"/>
    </source>
</evidence>
<comment type="catalytic activity">
    <reaction evidence="34">
        <text>hexanal + NADP(+) = (E)-hex-2-enal + NADPH + H(+)</text>
        <dbReference type="Rhea" id="RHEA:50776"/>
        <dbReference type="ChEBI" id="CHEBI:15378"/>
        <dbReference type="ChEBI" id="CHEBI:28913"/>
        <dbReference type="ChEBI" id="CHEBI:57783"/>
        <dbReference type="ChEBI" id="CHEBI:58349"/>
        <dbReference type="ChEBI" id="CHEBI:88528"/>
    </reaction>
    <physiologicalReaction direction="right-to-left" evidence="34">
        <dbReference type="Rhea" id="RHEA:50778"/>
    </physiologicalReaction>
</comment>
<comment type="catalytic activity">
    <reaction evidence="29">
        <text>20-hydroxy-leukotriene B4 + NADP(+) = 12-oxo-20-hydroxy-leukotriene B4 + NADPH + H(+)</text>
        <dbReference type="Rhea" id="RHEA:51208"/>
        <dbReference type="ChEBI" id="CHEBI:15378"/>
        <dbReference type="ChEBI" id="CHEBI:57460"/>
        <dbReference type="ChEBI" id="CHEBI:57783"/>
        <dbReference type="ChEBI" id="CHEBI:58349"/>
        <dbReference type="ChEBI" id="CHEBI:133346"/>
    </reaction>
    <physiologicalReaction direction="left-to-right" evidence="29">
        <dbReference type="Rhea" id="RHEA:51209"/>
    </physiologicalReaction>
</comment>
<dbReference type="EC" id="1.3.1.48" evidence="4"/>
<comment type="catalytic activity">
    <reaction evidence="21">
        <text>decanal + NADP(+) = (2E)-decenal + NADPH + H(+)</text>
        <dbReference type="Rhea" id="RHEA:50612"/>
        <dbReference type="ChEBI" id="CHEBI:15378"/>
        <dbReference type="ChEBI" id="CHEBI:31457"/>
        <dbReference type="ChEBI" id="CHEBI:57783"/>
        <dbReference type="ChEBI" id="CHEBI:58349"/>
        <dbReference type="ChEBI" id="CHEBI:133455"/>
    </reaction>
    <physiologicalReaction direction="right-to-left" evidence="21">
        <dbReference type="Rhea" id="RHEA:50614"/>
    </physiologicalReaction>
</comment>
<keyword evidence="15" id="KW-0379">Hydroxylation</keyword>
<evidence type="ECO:0000256" key="29">
    <source>
        <dbReference type="ARBA" id="ARBA00048591"/>
    </source>
</evidence>
<comment type="similarity">
    <text evidence="2">Belongs to the NADP-dependent oxidoreductase L4BD family.</text>
</comment>
<evidence type="ECO:0000256" key="11">
    <source>
        <dbReference type="ARBA" id="ARBA00022857"/>
    </source>
</evidence>
<dbReference type="SMART" id="SM00829">
    <property type="entry name" value="PKS_ER"/>
    <property type="match status" value="1"/>
</dbReference>
<dbReference type="InterPro" id="IPR036291">
    <property type="entry name" value="NAD(P)-bd_dom_sf"/>
</dbReference>
<evidence type="ECO:0000256" key="5">
    <source>
        <dbReference type="ARBA" id="ARBA00012410"/>
    </source>
</evidence>
<keyword evidence="13" id="KW-0560">Oxidoreductase</keyword>
<keyword evidence="9" id="KW-0597">Phosphoprotein</keyword>
<comment type="catalytic activity">
    <reaction evidence="20">
        <text>octanal + NADP(+) = (2E)-octenal + NADPH + H(+)</text>
        <dbReference type="Rhea" id="RHEA:50780"/>
        <dbReference type="ChEBI" id="CHEBI:15378"/>
        <dbReference type="ChEBI" id="CHEBI:17935"/>
        <dbReference type="ChEBI" id="CHEBI:57783"/>
        <dbReference type="ChEBI" id="CHEBI:58349"/>
        <dbReference type="ChEBI" id="CHEBI:61748"/>
    </reaction>
    <physiologicalReaction direction="right-to-left" evidence="20">
        <dbReference type="Rhea" id="RHEA:50782"/>
    </physiologicalReaction>
</comment>
<gene>
    <name evidence="36" type="ORF">PYW07_016984</name>
</gene>
<comment type="catalytic activity">
    <reaction evidence="27">
        <text>13,14-dihydro-15-oxo-PGF2alpha + NADP(+) = 15-oxoprostaglandin F2alpha + NADPH + H(+)</text>
        <dbReference type="Rhea" id="RHEA:50588"/>
        <dbReference type="ChEBI" id="CHEBI:15378"/>
        <dbReference type="ChEBI" id="CHEBI:57783"/>
        <dbReference type="ChEBI" id="CHEBI:58349"/>
        <dbReference type="ChEBI" id="CHEBI:133374"/>
        <dbReference type="ChEBI" id="CHEBI:133409"/>
    </reaction>
    <physiologicalReaction direction="right-to-left" evidence="27">
        <dbReference type="Rhea" id="RHEA:50590"/>
    </physiologicalReaction>
</comment>
<protein>
    <recommendedName>
        <fullName evidence="6">Prostaglandin reductase 1</fullName>
        <ecNumber evidence="4">1.3.1.48</ecNumber>
        <ecNumber evidence="5">1.3.1.74</ecNumber>
    </recommendedName>
    <alternativeName>
        <fullName evidence="19">15-oxoprostaglandin 13-reductase</fullName>
    </alternativeName>
    <alternativeName>
        <fullName evidence="17">Dithiolethione-inducible gene 1 protein</fullName>
    </alternativeName>
    <alternativeName>
        <fullName evidence="16">Leukotriene B4 12-hydroxydehydrogenase</fullName>
    </alternativeName>
    <alternativeName>
        <fullName evidence="18">NAD(P)H-dependent alkenal/one oxidoreductase</fullName>
    </alternativeName>
</protein>
<evidence type="ECO:0000256" key="18">
    <source>
        <dbReference type="ARBA" id="ARBA00032297"/>
    </source>
</evidence>
<evidence type="ECO:0000256" key="7">
    <source>
        <dbReference type="ARBA" id="ARBA00022490"/>
    </source>
</evidence>
<evidence type="ECO:0000256" key="19">
    <source>
        <dbReference type="ARBA" id="ARBA00033119"/>
    </source>
</evidence>
<evidence type="ECO:0000256" key="2">
    <source>
        <dbReference type="ARBA" id="ARBA00010460"/>
    </source>
</evidence>
<evidence type="ECO:0000256" key="31">
    <source>
        <dbReference type="ARBA" id="ARBA00049068"/>
    </source>
</evidence>
<keyword evidence="14" id="KW-0443">Lipid metabolism</keyword>
<evidence type="ECO:0000256" key="34">
    <source>
        <dbReference type="ARBA" id="ARBA00049368"/>
    </source>
</evidence>
<name>A0AAD7YVI8_MYTSE</name>
<evidence type="ECO:0000256" key="26">
    <source>
        <dbReference type="ARBA" id="ARBA00048066"/>
    </source>
</evidence>
<dbReference type="GO" id="GO:0047522">
    <property type="term" value="F:15-oxoprostaglandin 13-reductase [NAD(P)+] activity"/>
    <property type="evidence" value="ECO:0007669"/>
    <property type="project" value="UniProtKB-EC"/>
</dbReference>
<keyword evidence="12" id="KW-0007">Acetylation</keyword>
<dbReference type="FunFam" id="3.40.50.720:FF:000121">
    <property type="entry name" value="Prostaglandin reductase 2"/>
    <property type="match status" value="1"/>
</dbReference>
<evidence type="ECO:0000256" key="15">
    <source>
        <dbReference type="ARBA" id="ARBA00023278"/>
    </source>
</evidence>
<dbReference type="InterPro" id="IPR014190">
    <property type="entry name" value="PTGR1"/>
</dbReference>
<dbReference type="Proteomes" id="UP001231518">
    <property type="component" value="Chromosome 9"/>
</dbReference>
<evidence type="ECO:0000259" key="35">
    <source>
        <dbReference type="SMART" id="SM00829"/>
    </source>
</evidence>
<evidence type="ECO:0000256" key="13">
    <source>
        <dbReference type="ARBA" id="ARBA00023002"/>
    </source>
</evidence>
<evidence type="ECO:0000256" key="14">
    <source>
        <dbReference type="ARBA" id="ARBA00023098"/>
    </source>
</evidence>
<keyword evidence="7" id="KW-0963">Cytoplasm</keyword>
<dbReference type="InterPro" id="IPR013149">
    <property type="entry name" value="ADH-like_C"/>
</dbReference>
<dbReference type="EC" id="1.3.1.74" evidence="5"/>
<comment type="caution">
    <text evidence="36">The sequence shown here is derived from an EMBL/GenBank/DDBJ whole genome shotgun (WGS) entry which is preliminary data.</text>
</comment>
<dbReference type="InterPro" id="IPR011032">
    <property type="entry name" value="GroES-like_sf"/>
</dbReference>
<dbReference type="Gene3D" id="3.90.180.10">
    <property type="entry name" value="Medium-chain alcohol dehydrogenases, catalytic domain"/>
    <property type="match status" value="1"/>
</dbReference>
<comment type="subunit">
    <text evidence="3">Monomer or homodimer.</text>
</comment>
<comment type="catalytic activity">
    <reaction evidence="24">
        <text>13,14-dihydro-15-oxo-prostaglandin F1alpha + NADP(+) = 15-oxoprostaglandin F1alpha + NADPH + H(+)</text>
        <dbReference type="Rhea" id="RHEA:50592"/>
        <dbReference type="ChEBI" id="CHEBI:15378"/>
        <dbReference type="ChEBI" id="CHEBI:57783"/>
        <dbReference type="ChEBI" id="CHEBI:58349"/>
        <dbReference type="ChEBI" id="CHEBI:79072"/>
        <dbReference type="ChEBI" id="CHEBI:133411"/>
    </reaction>
    <physiologicalReaction direction="right-to-left" evidence="24">
        <dbReference type="Rhea" id="RHEA:50594"/>
    </physiologicalReaction>
</comment>
<dbReference type="GO" id="GO:0032440">
    <property type="term" value="F:2-alkenal reductase [NAD(P)H] activity"/>
    <property type="evidence" value="ECO:0007669"/>
    <property type="project" value="UniProtKB-EC"/>
</dbReference>
<dbReference type="Pfam" id="PF16884">
    <property type="entry name" value="ADH_N_2"/>
    <property type="match status" value="1"/>
</dbReference>
<comment type="catalytic activity">
    <reaction evidence="26">
        <text>nonan-2-one + NADP(+) = (3E)-nonen-2-one + NADPH + H(+)</text>
        <dbReference type="Rhea" id="RHEA:50616"/>
        <dbReference type="ChEBI" id="CHEBI:15378"/>
        <dbReference type="ChEBI" id="CHEBI:57783"/>
        <dbReference type="ChEBI" id="CHEBI:58349"/>
        <dbReference type="ChEBI" id="CHEBI:77927"/>
        <dbReference type="ChEBI" id="CHEBI:133457"/>
    </reaction>
    <physiologicalReaction direction="right-to-left" evidence="26">
        <dbReference type="Rhea" id="RHEA:50618"/>
    </physiologicalReaction>
</comment>
<comment type="catalytic activity">
    <reaction evidence="33">
        <text>an n-alkanal + NADP(+) = an alk-2-enal + NADPH + H(+)</text>
        <dbReference type="Rhea" id="RHEA:13737"/>
        <dbReference type="ChEBI" id="CHEBI:12834"/>
        <dbReference type="ChEBI" id="CHEBI:13757"/>
        <dbReference type="ChEBI" id="CHEBI:15378"/>
        <dbReference type="ChEBI" id="CHEBI:57783"/>
        <dbReference type="ChEBI" id="CHEBI:58349"/>
        <dbReference type="EC" id="1.3.1.74"/>
    </reaction>
    <physiologicalReaction direction="right-to-left" evidence="33">
        <dbReference type="Rhea" id="RHEA:13739"/>
    </physiologicalReaction>
</comment>
<comment type="catalytic activity">
    <reaction evidence="22">
        <text>pentan-2-one + NADP(+) = (E)-pent-3-en-2-one + NADPH + H(+)</text>
        <dbReference type="Rhea" id="RHEA:50788"/>
        <dbReference type="ChEBI" id="CHEBI:15378"/>
        <dbReference type="ChEBI" id="CHEBI:16472"/>
        <dbReference type="ChEBI" id="CHEBI:57783"/>
        <dbReference type="ChEBI" id="CHEBI:58349"/>
        <dbReference type="ChEBI" id="CHEBI:145276"/>
    </reaction>
    <physiologicalReaction direction="right-to-left" evidence="22">
        <dbReference type="Rhea" id="RHEA:50790"/>
    </physiologicalReaction>
</comment>
<keyword evidence="37" id="KW-1185">Reference proteome</keyword>
<evidence type="ECO:0000256" key="8">
    <source>
        <dbReference type="ARBA" id="ARBA00022501"/>
    </source>
</evidence>
<evidence type="ECO:0000256" key="9">
    <source>
        <dbReference type="ARBA" id="ARBA00022553"/>
    </source>
</evidence>
<dbReference type="PANTHER" id="PTHR43205">
    <property type="entry name" value="PROSTAGLANDIN REDUCTASE"/>
    <property type="match status" value="1"/>
</dbReference>
<dbReference type="InterPro" id="IPR045010">
    <property type="entry name" value="MDR_fam"/>
</dbReference>
<evidence type="ECO:0000256" key="3">
    <source>
        <dbReference type="ARBA" id="ARBA00011852"/>
    </source>
</evidence>
<evidence type="ECO:0000256" key="4">
    <source>
        <dbReference type="ARBA" id="ARBA00011981"/>
    </source>
</evidence>
<evidence type="ECO:0000256" key="33">
    <source>
        <dbReference type="ARBA" id="ARBA00049179"/>
    </source>
</evidence>
<evidence type="ECO:0000256" key="30">
    <source>
        <dbReference type="ARBA" id="ARBA00048953"/>
    </source>
</evidence>
<sequence>MVKARKYIVTKRFEGTPKKSDFKIVTSNLPKLKDQEILVKAEWISVDPYMRPFTFTYDLPYDQFGYQVGIVQESKNNNYPVGTRVVSHNGWCDYCIMKPDLVIRSYQHGIPHKVAYKLPDELEGLSASLGVGAVGFTGAAAYFGFYEVCKPSLFGRIVVTTAAGAVGSIVGQIAKIKGWVVIGFTGSQAKVNWLKNELGFDFAFNYKTEDVAKVLKDAAPYGIDCLFDNVGGELSYTIMKHIKIQGCVVICGCISAQNQSQANKAFRPHVIQRIILTRQLRVEGFLAFQWINRWPVAFAELAKWIKSGKIKTREHITFGFDNIVKAFLGMLNGENIGKAMVWVYNK</sequence>
<proteinExistence type="inferred from homology"/>
<dbReference type="EMBL" id="JARGEI010000006">
    <property type="protein sequence ID" value="KAJ8729946.1"/>
    <property type="molecule type" value="Genomic_DNA"/>
</dbReference>
<evidence type="ECO:0000256" key="32">
    <source>
        <dbReference type="ARBA" id="ARBA00049070"/>
    </source>
</evidence>
<evidence type="ECO:0000256" key="10">
    <source>
        <dbReference type="ARBA" id="ARBA00022832"/>
    </source>
</evidence>
<evidence type="ECO:0000256" key="20">
    <source>
        <dbReference type="ARBA" id="ARBA00047461"/>
    </source>
</evidence>
<evidence type="ECO:0000256" key="16">
    <source>
        <dbReference type="ARBA" id="ARBA00031851"/>
    </source>
</evidence>
<keyword evidence="11" id="KW-0521">NADP</keyword>
<dbReference type="GO" id="GO:0005737">
    <property type="term" value="C:cytoplasm"/>
    <property type="evidence" value="ECO:0007669"/>
    <property type="project" value="UniProtKB-SubCell"/>
</dbReference>
<evidence type="ECO:0000256" key="24">
    <source>
        <dbReference type="ARBA" id="ARBA00047878"/>
    </source>
</evidence>
<comment type="catalytic activity">
    <reaction evidence="28">
        <text>4-hydroxynonanal + NADP(+) = (E)-4-hydroxynon-2-enal + NADPH + H(+)</text>
        <dbReference type="Rhea" id="RHEA:64736"/>
        <dbReference type="ChEBI" id="CHEBI:15378"/>
        <dbReference type="ChEBI" id="CHEBI:57783"/>
        <dbReference type="ChEBI" id="CHEBI:58349"/>
        <dbReference type="ChEBI" id="CHEBI:58968"/>
        <dbReference type="ChEBI" id="CHEBI:156112"/>
    </reaction>
    <physiologicalReaction direction="right-to-left" evidence="28">
        <dbReference type="Rhea" id="RHEA:64738"/>
    </physiologicalReaction>
</comment>
<evidence type="ECO:0000256" key="6">
    <source>
        <dbReference type="ARBA" id="ARBA00020651"/>
    </source>
</evidence>
<evidence type="ECO:0000256" key="23">
    <source>
        <dbReference type="ARBA" id="ARBA00047871"/>
    </source>
</evidence>
<dbReference type="SUPFAM" id="SSF50129">
    <property type="entry name" value="GroES-like"/>
    <property type="match status" value="1"/>
</dbReference>
<reference evidence="36" key="1">
    <citation type="submission" date="2023-03" db="EMBL/GenBank/DDBJ databases">
        <title>Chromosome-level genomes of two armyworms, Mythimna separata and Mythimna loreyi, provide insights into the biosynthesis and reception of sex pheromones.</title>
        <authorList>
            <person name="Zhao H."/>
        </authorList>
    </citation>
    <scope>NUCLEOTIDE SEQUENCE</scope>
    <source>
        <strain evidence="36">BeijingLab</strain>
        <tissue evidence="36">Pupa</tissue>
    </source>
</reference>
<comment type="catalytic activity">
    <reaction evidence="31">
        <text>(5S,12S)-dihydroxy-(6E,10E,12E,14Z)-eicosatetraenoate + NADP(+) = 12-oxo-(5S)-hydroxy-(6E,8E,10E,14Z)-eicosatetraenoate + NADPH + H(+)</text>
        <dbReference type="Rhea" id="RHEA:51212"/>
        <dbReference type="ChEBI" id="CHEBI:15378"/>
        <dbReference type="ChEBI" id="CHEBI:57783"/>
        <dbReference type="ChEBI" id="CHEBI:58349"/>
        <dbReference type="ChEBI" id="CHEBI:133974"/>
        <dbReference type="ChEBI" id="CHEBI:133975"/>
    </reaction>
    <physiologicalReaction direction="left-to-right" evidence="31">
        <dbReference type="Rhea" id="RHEA:51213"/>
    </physiologicalReaction>
</comment>
<accession>A0AAD7YVI8</accession>